<dbReference type="EMBL" id="MHNN01000001">
    <property type="protein sequence ID" value="OGZ47411.1"/>
    <property type="molecule type" value="Genomic_DNA"/>
</dbReference>
<comment type="cofactor">
    <cofactor evidence="1">
        <name>thiamine diphosphate</name>
        <dbReference type="ChEBI" id="CHEBI:58937"/>
    </cofactor>
</comment>
<evidence type="ECO:0000259" key="4">
    <source>
        <dbReference type="SMART" id="SM00861"/>
    </source>
</evidence>
<proteinExistence type="inferred from homology"/>
<dbReference type="Pfam" id="PF02779">
    <property type="entry name" value="Transket_pyr"/>
    <property type="match status" value="1"/>
</dbReference>
<dbReference type="SUPFAM" id="SSF52518">
    <property type="entry name" value="Thiamin diphosphate-binding fold (THDP-binding)"/>
    <property type="match status" value="1"/>
</dbReference>
<evidence type="ECO:0000256" key="2">
    <source>
        <dbReference type="ARBA" id="ARBA00007131"/>
    </source>
</evidence>
<accession>A0A1G2GC31</accession>
<protein>
    <recommendedName>
        <fullName evidence="4">Transketolase-like pyrimidine-binding domain-containing protein</fullName>
    </recommendedName>
</protein>
<dbReference type="InterPro" id="IPR051157">
    <property type="entry name" value="PDH/Transketolase"/>
</dbReference>
<dbReference type="InterPro" id="IPR009014">
    <property type="entry name" value="Transketo_C/PFOR_II"/>
</dbReference>
<evidence type="ECO:0000256" key="3">
    <source>
        <dbReference type="ARBA" id="ARBA00023052"/>
    </source>
</evidence>
<keyword evidence="3" id="KW-0786">Thiamine pyrophosphate</keyword>
<dbReference type="PANTHER" id="PTHR43825:SF5">
    <property type="entry name" value="HYPOTHETICAL TRANSKETOLASE FAMILY PROTEIN"/>
    <property type="match status" value="1"/>
</dbReference>
<gene>
    <name evidence="5" type="ORF">A3J54_02385</name>
</gene>
<comment type="similarity">
    <text evidence="2">Belongs to the transketolase family.</text>
</comment>
<dbReference type="Pfam" id="PF02780">
    <property type="entry name" value="Transketolase_C"/>
    <property type="match status" value="1"/>
</dbReference>
<name>A0A1G2GC31_9BACT</name>
<dbReference type="Gene3D" id="3.40.50.970">
    <property type="match status" value="1"/>
</dbReference>
<evidence type="ECO:0000313" key="6">
    <source>
        <dbReference type="Proteomes" id="UP000176576"/>
    </source>
</evidence>
<dbReference type="SMART" id="SM00861">
    <property type="entry name" value="Transket_pyr"/>
    <property type="match status" value="1"/>
</dbReference>
<dbReference type="CDD" id="cd07033">
    <property type="entry name" value="TPP_PYR_DXS_TK_like"/>
    <property type="match status" value="1"/>
</dbReference>
<dbReference type="Proteomes" id="UP000176576">
    <property type="component" value="Unassembled WGS sequence"/>
</dbReference>
<dbReference type="InterPro" id="IPR033248">
    <property type="entry name" value="Transketolase_C"/>
</dbReference>
<dbReference type="STRING" id="1802117.A3J54_02385"/>
<sequence length="308" mass="33324">MRQAFIDTLYALAAKDKKIILMNGDLGFSVLEGFMSAYPDRSYNMGVAEANMIGAAAGYAREGYTVFVYSIIPFVTMRVFEQVRNDIAMQNANVKIVGVGCGFTYGQLGPTHHSVEDIAVMRSIPGMTVVCPGDPAETREATKTLARMRGPAYLRIGKRGEPEVHAGRVAFQLGSLIPVSEGSDCVLFATGNMLKSTIDVAKMLHKQRVSAAVVSVPTVKPLDAQAVSASSRGKKGVFTLEEHSIIGGLGSAVAEVLAEQSIHVPHFHRFGVLDTFTYRAGSQEYLRSLHGLTPLQITKKILQIFKKA</sequence>
<dbReference type="InterPro" id="IPR029061">
    <property type="entry name" value="THDP-binding"/>
</dbReference>
<dbReference type="InterPro" id="IPR005475">
    <property type="entry name" value="Transketolase-like_Pyr-bd"/>
</dbReference>
<evidence type="ECO:0000256" key="1">
    <source>
        <dbReference type="ARBA" id="ARBA00001964"/>
    </source>
</evidence>
<dbReference type="Gene3D" id="3.40.50.920">
    <property type="match status" value="1"/>
</dbReference>
<comment type="caution">
    <text evidence="5">The sequence shown here is derived from an EMBL/GenBank/DDBJ whole genome shotgun (WGS) entry which is preliminary data.</text>
</comment>
<organism evidence="5 6">
    <name type="scientific">Candidatus Ryanbacteria bacterium RIFCSPHIGHO2_02_FULL_45_13b</name>
    <dbReference type="NCBI Taxonomy" id="1802117"/>
    <lineage>
        <taxon>Bacteria</taxon>
        <taxon>Candidatus Ryaniibacteriota</taxon>
    </lineage>
</organism>
<dbReference type="SUPFAM" id="SSF52922">
    <property type="entry name" value="TK C-terminal domain-like"/>
    <property type="match status" value="1"/>
</dbReference>
<dbReference type="AlphaFoldDB" id="A0A1G2GC31"/>
<dbReference type="PANTHER" id="PTHR43825">
    <property type="entry name" value="PYRUVATE DEHYDROGENASE E1 COMPONENT"/>
    <property type="match status" value="1"/>
</dbReference>
<feature type="domain" description="Transketolase-like pyrimidine-binding" evidence="4">
    <location>
        <begin position="1"/>
        <end position="163"/>
    </location>
</feature>
<dbReference type="FunFam" id="3.40.50.970:FF:000129">
    <property type="entry name" value="Transketolase"/>
    <property type="match status" value="1"/>
</dbReference>
<reference evidence="5 6" key="1">
    <citation type="journal article" date="2016" name="Nat. Commun.">
        <title>Thousands of microbial genomes shed light on interconnected biogeochemical processes in an aquifer system.</title>
        <authorList>
            <person name="Anantharaman K."/>
            <person name="Brown C.T."/>
            <person name="Hug L.A."/>
            <person name="Sharon I."/>
            <person name="Castelle C.J."/>
            <person name="Probst A.J."/>
            <person name="Thomas B.C."/>
            <person name="Singh A."/>
            <person name="Wilkins M.J."/>
            <person name="Karaoz U."/>
            <person name="Brodie E.L."/>
            <person name="Williams K.H."/>
            <person name="Hubbard S.S."/>
            <person name="Banfield J.F."/>
        </authorList>
    </citation>
    <scope>NUCLEOTIDE SEQUENCE [LARGE SCALE GENOMIC DNA]</scope>
</reference>
<evidence type="ECO:0000313" key="5">
    <source>
        <dbReference type="EMBL" id="OGZ47411.1"/>
    </source>
</evidence>